<dbReference type="AlphaFoldDB" id="A0A9Q3DTR9"/>
<dbReference type="EMBL" id="AVOT02021176">
    <property type="protein sequence ID" value="MBW0509820.1"/>
    <property type="molecule type" value="Genomic_DNA"/>
</dbReference>
<keyword evidence="1" id="KW-0472">Membrane</keyword>
<sequence>MALVSHTLAYSWHWEIKISFLGFDDGKGSLSVSASLSQSACESIPSFPSIALQLVESDILEELRMVAHKSRIQQQREAKYAAALKQGTHIKPSYRDAKAAARHVPLSLVYGFLILFLGGILFELLRLIL</sequence>
<proteinExistence type="predicted"/>
<reference evidence="2" key="1">
    <citation type="submission" date="2021-03" db="EMBL/GenBank/DDBJ databases">
        <title>Draft genome sequence of rust myrtle Austropuccinia psidii MF-1, a brazilian biotype.</title>
        <authorList>
            <person name="Quecine M.C."/>
            <person name="Pachon D.M.R."/>
            <person name="Bonatelli M.L."/>
            <person name="Correr F.H."/>
            <person name="Franceschini L.M."/>
            <person name="Leite T.F."/>
            <person name="Margarido G.R.A."/>
            <person name="Almeida C.A."/>
            <person name="Ferrarezi J.A."/>
            <person name="Labate C.A."/>
        </authorList>
    </citation>
    <scope>NUCLEOTIDE SEQUENCE</scope>
    <source>
        <strain evidence="2">MF-1</strain>
    </source>
</reference>
<keyword evidence="1" id="KW-1133">Transmembrane helix</keyword>
<evidence type="ECO:0008006" key="4">
    <source>
        <dbReference type="Google" id="ProtNLM"/>
    </source>
</evidence>
<dbReference type="Proteomes" id="UP000765509">
    <property type="component" value="Unassembled WGS sequence"/>
</dbReference>
<evidence type="ECO:0000313" key="3">
    <source>
        <dbReference type="Proteomes" id="UP000765509"/>
    </source>
</evidence>
<keyword evidence="1" id="KW-0812">Transmembrane</keyword>
<dbReference type="OrthoDB" id="2507738at2759"/>
<comment type="caution">
    <text evidence="2">The sequence shown here is derived from an EMBL/GenBank/DDBJ whole genome shotgun (WGS) entry which is preliminary data.</text>
</comment>
<organism evidence="2 3">
    <name type="scientific">Austropuccinia psidii MF-1</name>
    <dbReference type="NCBI Taxonomy" id="1389203"/>
    <lineage>
        <taxon>Eukaryota</taxon>
        <taxon>Fungi</taxon>
        <taxon>Dikarya</taxon>
        <taxon>Basidiomycota</taxon>
        <taxon>Pucciniomycotina</taxon>
        <taxon>Pucciniomycetes</taxon>
        <taxon>Pucciniales</taxon>
        <taxon>Sphaerophragmiaceae</taxon>
        <taxon>Austropuccinia</taxon>
    </lineage>
</organism>
<keyword evidence="3" id="KW-1185">Reference proteome</keyword>
<evidence type="ECO:0000313" key="2">
    <source>
        <dbReference type="EMBL" id="MBW0509820.1"/>
    </source>
</evidence>
<feature type="transmembrane region" description="Helical" evidence="1">
    <location>
        <begin position="108"/>
        <end position="128"/>
    </location>
</feature>
<name>A0A9Q3DTR9_9BASI</name>
<evidence type="ECO:0000256" key="1">
    <source>
        <dbReference type="SAM" id="Phobius"/>
    </source>
</evidence>
<gene>
    <name evidence="2" type="ORF">O181_049535</name>
</gene>
<accession>A0A9Q3DTR9</accession>
<protein>
    <recommendedName>
        <fullName evidence="4">Stress-associated endoplasmic reticulum protein</fullName>
    </recommendedName>
</protein>